<keyword evidence="1" id="KW-0812">Transmembrane</keyword>
<protein>
    <submittedName>
        <fullName evidence="2">PepSY domain-containing protein</fullName>
    </submittedName>
</protein>
<evidence type="ECO:0000313" key="2">
    <source>
        <dbReference type="EMBL" id="MBE9666283.1"/>
    </source>
</evidence>
<gene>
    <name evidence="2" type="ORF">IRJ18_07920</name>
</gene>
<proteinExistence type="predicted"/>
<dbReference type="RefSeq" id="WP_194105652.1">
    <property type="nucleotide sequence ID" value="NZ_JADFFM010000001.1"/>
</dbReference>
<feature type="transmembrane region" description="Helical" evidence="1">
    <location>
        <begin position="266"/>
        <end position="287"/>
    </location>
</feature>
<dbReference type="EMBL" id="JADFFM010000001">
    <property type="protein sequence ID" value="MBE9666283.1"/>
    <property type="molecule type" value="Genomic_DNA"/>
</dbReference>
<feature type="transmembrane region" description="Helical" evidence="1">
    <location>
        <begin position="455"/>
        <end position="476"/>
    </location>
</feature>
<dbReference type="Pfam" id="PF03929">
    <property type="entry name" value="PepSY_TM"/>
    <property type="match status" value="1"/>
</dbReference>
<keyword evidence="1" id="KW-1133">Transmembrane helix</keyword>
<dbReference type="PANTHER" id="PTHR34219">
    <property type="entry name" value="IRON-REGULATED INNER MEMBRANE PROTEIN-RELATED"/>
    <property type="match status" value="1"/>
</dbReference>
<organism evidence="2 3">
    <name type="scientific">Mucilaginibacter boryungensis</name>
    <dbReference type="NCBI Taxonomy" id="768480"/>
    <lineage>
        <taxon>Bacteria</taxon>
        <taxon>Pseudomonadati</taxon>
        <taxon>Bacteroidota</taxon>
        <taxon>Sphingobacteriia</taxon>
        <taxon>Sphingobacteriales</taxon>
        <taxon>Sphingobacteriaceae</taxon>
        <taxon>Mucilaginibacter</taxon>
    </lineage>
</organism>
<accession>A0ABR9XH00</accession>
<dbReference type="Proteomes" id="UP000632774">
    <property type="component" value="Unassembled WGS sequence"/>
</dbReference>
<evidence type="ECO:0000256" key="1">
    <source>
        <dbReference type="SAM" id="Phobius"/>
    </source>
</evidence>
<name>A0ABR9XH00_9SPHI</name>
<comment type="caution">
    <text evidence="2">The sequence shown here is derived from an EMBL/GenBank/DDBJ whole genome shotgun (WGS) entry which is preliminary data.</text>
</comment>
<keyword evidence="3" id="KW-1185">Reference proteome</keyword>
<reference evidence="2 3" key="1">
    <citation type="submission" date="2020-10" db="EMBL/GenBank/DDBJ databases">
        <title>Mucilaginibacter mali sp. nov., isolated from rhizosphere soil of apple orchard.</title>
        <authorList>
            <person name="Lee J.-S."/>
            <person name="Kim H.S."/>
            <person name="Kim J.-S."/>
        </authorList>
    </citation>
    <scope>NUCLEOTIDE SEQUENCE [LARGE SCALE GENOMIC DNA]</scope>
    <source>
        <strain evidence="2 3">KCTC 23157</strain>
    </source>
</reference>
<sequence length="479" mass="55692">MEKNENLSRSFYKWHRILGLIALVPIICWTLSGLSHPFMSNWFRPFIPEEHYEQPTQNQLQPTLSLQQVLNQNHITQFRNFGLVSFNKQTYYQILQQDSSYNYYLATDAKLLPNADRDYAIYLARYFTQDSVSKVKSVTLQKQFDGQYQPINHLLPVWKVSFDRADGMDIYVETGQSRLATFNNTTRKVLLSVFEQMHTWDFMAALFGDQFRLIVMLCVVTILFLSLISGLVIYGFFWKRFKEIAQKRKAKGIEDKRWLHRYHRQLGLFVSVLMLMFFTSAGFHILVKLHNVNPIEKQYAQLIKTDGLKAGNLHLPMADSLILKQAIVKIMDDTYYQVTDIKKNIHYFNTAHGTELLGGDQVYATYLANFYRPQTKNEAPTVNPIKQFTNEYGFINKRLPVQQVSYHGNDNWYVETTTGKLAAHVAGIDRVEGLAFIFLHKFFWMTWAGKDIRDVVSMLAALSILTVALLGFMAFIKNK</sequence>
<dbReference type="InterPro" id="IPR005625">
    <property type="entry name" value="PepSY-ass_TM"/>
</dbReference>
<feature type="transmembrane region" description="Helical" evidence="1">
    <location>
        <begin position="213"/>
        <end position="238"/>
    </location>
</feature>
<dbReference type="PANTHER" id="PTHR34219:SF3">
    <property type="entry name" value="BLL7967 PROTEIN"/>
    <property type="match status" value="1"/>
</dbReference>
<evidence type="ECO:0000313" key="3">
    <source>
        <dbReference type="Proteomes" id="UP000632774"/>
    </source>
</evidence>
<keyword evidence="1" id="KW-0472">Membrane</keyword>